<dbReference type="Pfam" id="PF04773">
    <property type="entry name" value="FecR"/>
    <property type="match status" value="1"/>
</dbReference>
<reference evidence="4 5" key="1">
    <citation type="submission" date="2020-02" db="EMBL/GenBank/DDBJ databases">
        <title>Broccoli isolated Pseudomonas sp.</title>
        <authorList>
            <person name="Fujikawa T."/>
            <person name="Sawada H."/>
        </authorList>
    </citation>
    <scope>NUCLEOTIDE SEQUENCE [LARGE SCALE GENOMIC DNA]</scope>
    <source>
        <strain evidence="3 5">MAFF212427</strain>
        <strain evidence="2 4">MAFF212428</strain>
    </source>
</reference>
<gene>
    <name evidence="2" type="ORF">G3435_18460</name>
    <name evidence="3" type="ORF">G3436_24460</name>
</gene>
<dbReference type="RefSeq" id="WP_178116595.1">
    <property type="nucleotide sequence ID" value="NZ_JAAHBU010000466.1"/>
</dbReference>
<name>A0A6B3P234_9PSED</name>
<dbReference type="AlphaFoldDB" id="A0A6B3P234"/>
<dbReference type="GO" id="GO:0016989">
    <property type="term" value="F:sigma factor antagonist activity"/>
    <property type="evidence" value="ECO:0007669"/>
    <property type="project" value="TreeGrafter"/>
</dbReference>
<feature type="domain" description="FecR protein" evidence="1">
    <location>
        <begin position="2"/>
        <end position="83"/>
    </location>
</feature>
<dbReference type="PANTHER" id="PTHR30273:SF2">
    <property type="entry name" value="PROTEIN FECR"/>
    <property type="match status" value="1"/>
</dbReference>
<dbReference type="EMBL" id="JAAHBU010000466">
    <property type="protein sequence ID" value="NER66430.1"/>
    <property type="molecule type" value="Genomic_DNA"/>
</dbReference>
<dbReference type="InterPro" id="IPR012373">
    <property type="entry name" value="Ferrdict_sens_TM"/>
</dbReference>
<dbReference type="Proteomes" id="UP000480410">
    <property type="component" value="Unassembled WGS sequence"/>
</dbReference>
<keyword evidence="5" id="KW-1185">Reference proteome</keyword>
<evidence type="ECO:0000313" key="2">
    <source>
        <dbReference type="EMBL" id="NER61407.1"/>
    </source>
</evidence>
<evidence type="ECO:0000313" key="4">
    <source>
        <dbReference type="Proteomes" id="UP000480410"/>
    </source>
</evidence>
<dbReference type="EMBL" id="JAAHBV010000423">
    <property type="protein sequence ID" value="NER61407.1"/>
    <property type="molecule type" value="Genomic_DNA"/>
</dbReference>
<protein>
    <submittedName>
        <fullName evidence="3">Iron dicitrate transport regulator FecR</fullName>
    </submittedName>
</protein>
<proteinExistence type="predicted"/>
<organism evidence="3 5">
    <name type="scientific">Pseudomonas brassicae</name>
    <dbReference type="NCBI Taxonomy" id="2708063"/>
    <lineage>
        <taxon>Bacteria</taxon>
        <taxon>Pseudomonadati</taxon>
        <taxon>Pseudomonadota</taxon>
        <taxon>Gammaproteobacteria</taxon>
        <taxon>Pseudomonadales</taxon>
        <taxon>Pseudomonadaceae</taxon>
        <taxon>Pseudomonas</taxon>
    </lineage>
</organism>
<dbReference type="Gene3D" id="2.60.120.1440">
    <property type="match status" value="1"/>
</dbReference>
<feature type="non-terminal residue" evidence="3">
    <location>
        <position position="1"/>
    </location>
</feature>
<accession>A0A6B3P234</accession>
<dbReference type="Proteomes" id="UP000482634">
    <property type="component" value="Unassembled WGS sequence"/>
</dbReference>
<evidence type="ECO:0000313" key="5">
    <source>
        <dbReference type="Proteomes" id="UP000482634"/>
    </source>
</evidence>
<dbReference type="PANTHER" id="PTHR30273">
    <property type="entry name" value="PERIPLASMIC SIGNAL SENSOR AND SIGMA FACTOR ACTIVATOR FECR-RELATED"/>
    <property type="match status" value="1"/>
</dbReference>
<evidence type="ECO:0000313" key="3">
    <source>
        <dbReference type="EMBL" id="NER66430.1"/>
    </source>
</evidence>
<accession>A0A6M0D193</accession>
<comment type="caution">
    <text evidence="3">The sequence shown here is derived from an EMBL/GenBank/DDBJ whole genome shotgun (WGS) entry which is preliminary data.</text>
</comment>
<sequence length="127" mass="14345">VRQVTLSDNSQLWLNHNTRVDIAFTPQQRRLVLIQGEILLDSSNDPRPLVIETPSGEVRARHGRISVDYQRNGSYVNAMAGDVYVHPRLGNASRLPSGKGVWMRRAGSSWQWSVQPSRFNNQGWPAP</sequence>
<dbReference type="InterPro" id="IPR006860">
    <property type="entry name" value="FecR"/>
</dbReference>
<evidence type="ECO:0000259" key="1">
    <source>
        <dbReference type="Pfam" id="PF04773"/>
    </source>
</evidence>